<comment type="caution">
    <text evidence="2">The sequence shown here is derived from an EMBL/GenBank/DDBJ whole genome shotgun (WGS) entry which is preliminary data.</text>
</comment>
<dbReference type="EMBL" id="CAJNOR010000593">
    <property type="protein sequence ID" value="CAF0956943.1"/>
    <property type="molecule type" value="Genomic_DNA"/>
</dbReference>
<accession>A0A813SJT0</accession>
<evidence type="ECO:0000313" key="2">
    <source>
        <dbReference type="EMBL" id="CAF0796101.1"/>
    </source>
</evidence>
<protein>
    <recommendedName>
        <fullName evidence="1">NADP-dependent oxidoreductase domain-containing protein</fullName>
    </recommendedName>
</protein>
<evidence type="ECO:0000313" key="3">
    <source>
        <dbReference type="EMBL" id="CAF0956943.1"/>
    </source>
</evidence>
<dbReference type="SUPFAM" id="SSF51430">
    <property type="entry name" value="NAD(P)-linked oxidoreductase"/>
    <property type="match status" value="1"/>
</dbReference>
<dbReference type="InterPro" id="IPR023210">
    <property type="entry name" value="NADP_OxRdtase_dom"/>
</dbReference>
<sequence>MSATSVTTNAGIQMPRLIYGTAWKKEATVQLVVKAVLNGFRGIDTACQPKHYREDLVGQALKELQTKHNISRKDLFIQTKFTSLDGQDRTKPLPYDPRVPLSTQVRQSFATSLQNLQIDYIDSLVLHGPERTHEKTMEVYRECEKFVDEGRVKQLGISNLYDITSLRKLYDDARHKPSVVQNRFYEETNFDHEIRQFCREKNIFYQSFWTLTANPNILAHSLVKQLAQERHGTPAQIFFRFLLDIGLTPLTGTTDETHMKEDIQVLHWHSLDHESVNKLKRLIGD</sequence>
<dbReference type="Proteomes" id="UP000663852">
    <property type="component" value="Unassembled WGS sequence"/>
</dbReference>
<dbReference type="PANTHER" id="PTHR43827:SF8">
    <property type="entry name" value="ALDO_KETO REDUCTASE FAMILY PROTEIN"/>
    <property type="match status" value="1"/>
</dbReference>
<evidence type="ECO:0000259" key="1">
    <source>
        <dbReference type="Pfam" id="PF00248"/>
    </source>
</evidence>
<dbReference type="Pfam" id="PF00248">
    <property type="entry name" value="Aldo_ket_red"/>
    <property type="match status" value="1"/>
</dbReference>
<dbReference type="GO" id="GO:0016491">
    <property type="term" value="F:oxidoreductase activity"/>
    <property type="evidence" value="ECO:0007669"/>
    <property type="project" value="InterPro"/>
</dbReference>
<dbReference type="Proteomes" id="UP000663828">
    <property type="component" value="Unassembled WGS sequence"/>
</dbReference>
<dbReference type="PANTHER" id="PTHR43827">
    <property type="entry name" value="2,5-DIKETO-D-GLUCONIC ACID REDUCTASE"/>
    <property type="match status" value="1"/>
</dbReference>
<evidence type="ECO:0000313" key="5">
    <source>
        <dbReference type="Proteomes" id="UP000663852"/>
    </source>
</evidence>
<organism evidence="2 5">
    <name type="scientific">Adineta ricciae</name>
    <name type="common">Rotifer</name>
    <dbReference type="NCBI Taxonomy" id="249248"/>
    <lineage>
        <taxon>Eukaryota</taxon>
        <taxon>Metazoa</taxon>
        <taxon>Spiralia</taxon>
        <taxon>Gnathifera</taxon>
        <taxon>Rotifera</taxon>
        <taxon>Eurotatoria</taxon>
        <taxon>Bdelloidea</taxon>
        <taxon>Adinetida</taxon>
        <taxon>Adinetidae</taxon>
        <taxon>Adineta</taxon>
    </lineage>
</organism>
<proteinExistence type="predicted"/>
<dbReference type="PRINTS" id="PR00069">
    <property type="entry name" value="ALDKETRDTASE"/>
</dbReference>
<dbReference type="CDD" id="cd19071">
    <property type="entry name" value="AKR_AKR1-5-like"/>
    <property type="match status" value="1"/>
</dbReference>
<name>A0A813SJT0_ADIRI</name>
<reference evidence="2" key="1">
    <citation type="submission" date="2021-02" db="EMBL/GenBank/DDBJ databases">
        <authorList>
            <person name="Nowell W R."/>
        </authorList>
    </citation>
    <scope>NUCLEOTIDE SEQUENCE</scope>
</reference>
<dbReference type="InterPro" id="IPR036812">
    <property type="entry name" value="NAD(P)_OxRdtase_dom_sf"/>
</dbReference>
<keyword evidence="4" id="KW-1185">Reference proteome</keyword>
<dbReference type="EMBL" id="CAJNOJ010000012">
    <property type="protein sequence ID" value="CAF0796101.1"/>
    <property type="molecule type" value="Genomic_DNA"/>
</dbReference>
<dbReference type="InterPro" id="IPR020471">
    <property type="entry name" value="AKR"/>
</dbReference>
<dbReference type="AlphaFoldDB" id="A0A813SJT0"/>
<feature type="domain" description="NADP-dependent oxidoreductase" evidence="1">
    <location>
        <begin position="23"/>
        <end position="203"/>
    </location>
</feature>
<dbReference type="Gene3D" id="3.20.20.100">
    <property type="entry name" value="NADP-dependent oxidoreductase domain"/>
    <property type="match status" value="1"/>
</dbReference>
<dbReference type="OrthoDB" id="416253at2759"/>
<gene>
    <name evidence="2" type="ORF">EDS130_LOCUS4601</name>
    <name evidence="3" type="ORF">XAT740_LOCUS10973</name>
</gene>
<evidence type="ECO:0000313" key="4">
    <source>
        <dbReference type="Proteomes" id="UP000663828"/>
    </source>
</evidence>